<protein>
    <submittedName>
        <fullName evidence="1">Uncharacterized protein</fullName>
    </submittedName>
</protein>
<name>A0ACC2B5S2_DIPCM</name>
<comment type="caution">
    <text evidence="1">The sequence shown here is derived from an EMBL/GenBank/DDBJ whole genome shotgun (WGS) entry which is preliminary data.</text>
</comment>
<keyword evidence="2" id="KW-1185">Reference proteome</keyword>
<sequence length="128" mass="15173">MASISDMFVRDRPSCRRSRSISESCIFYEEPDRGSMRYLSYEKLGSANIIPTWSSWNVPDTETRFKSPRLESCRNLLRRMSTAWNNLNYSKEKTKGKKDQEGEGSFKPARKRRSWLVDPERRWPVQGW</sequence>
<dbReference type="Proteomes" id="UP001162992">
    <property type="component" value="Chromosome 17"/>
</dbReference>
<organism evidence="1 2">
    <name type="scientific">Diphasiastrum complanatum</name>
    <name type="common">Issler's clubmoss</name>
    <name type="synonym">Lycopodium complanatum</name>
    <dbReference type="NCBI Taxonomy" id="34168"/>
    <lineage>
        <taxon>Eukaryota</taxon>
        <taxon>Viridiplantae</taxon>
        <taxon>Streptophyta</taxon>
        <taxon>Embryophyta</taxon>
        <taxon>Tracheophyta</taxon>
        <taxon>Lycopodiopsida</taxon>
        <taxon>Lycopodiales</taxon>
        <taxon>Lycopodiaceae</taxon>
        <taxon>Lycopodioideae</taxon>
        <taxon>Diphasiastrum</taxon>
    </lineage>
</organism>
<accession>A0ACC2B5S2</accession>
<proteinExistence type="predicted"/>
<gene>
    <name evidence="1" type="ORF">O6H91_17G036700</name>
</gene>
<evidence type="ECO:0000313" key="2">
    <source>
        <dbReference type="Proteomes" id="UP001162992"/>
    </source>
</evidence>
<evidence type="ECO:0000313" key="1">
    <source>
        <dbReference type="EMBL" id="KAJ7525109.1"/>
    </source>
</evidence>
<dbReference type="EMBL" id="CM055108">
    <property type="protein sequence ID" value="KAJ7525109.1"/>
    <property type="molecule type" value="Genomic_DNA"/>
</dbReference>
<reference evidence="2" key="1">
    <citation type="journal article" date="2024" name="Proc. Natl. Acad. Sci. U.S.A.">
        <title>Extraordinary preservation of gene collinearity over three hundred million years revealed in homosporous lycophytes.</title>
        <authorList>
            <person name="Li C."/>
            <person name="Wickell D."/>
            <person name="Kuo L.Y."/>
            <person name="Chen X."/>
            <person name="Nie B."/>
            <person name="Liao X."/>
            <person name="Peng D."/>
            <person name="Ji J."/>
            <person name="Jenkins J."/>
            <person name="Williams M."/>
            <person name="Shu S."/>
            <person name="Plott C."/>
            <person name="Barry K."/>
            <person name="Rajasekar S."/>
            <person name="Grimwood J."/>
            <person name="Han X."/>
            <person name="Sun S."/>
            <person name="Hou Z."/>
            <person name="He W."/>
            <person name="Dai G."/>
            <person name="Sun C."/>
            <person name="Schmutz J."/>
            <person name="Leebens-Mack J.H."/>
            <person name="Li F.W."/>
            <person name="Wang L."/>
        </authorList>
    </citation>
    <scope>NUCLEOTIDE SEQUENCE [LARGE SCALE GENOMIC DNA]</scope>
    <source>
        <strain evidence="2">cv. PW_Plant_1</strain>
    </source>
</reference>